<evidence type="ECO:0000313" key="1">
    <source>
        <dbReference type="EMBL" id="KAE9044067.1"/>
    </source>
</evidence>
<gene>
    <name evidence="1" type="ORF">PR002_g3013</name>
</gene>
<reference evidence="1 2" key="1">
    <citation type="submission" date="2018-09" db="EMBL/GenBank/DDBJ databases">
        <title>Genomic investigation of the strawberry pathogen Phytophthora fragariae indicates pathogenicity is determined by transcriptional variation in three key races.</title>
        <authorList>
            <person name="Adams T.M."/>
            <person name="Armitage A.D."/>
            <person name="Sobczyk M.K."/>
            <person name="Bates H.J."/>
            <person name="Dunwell J.M."/>
            <person name="Nellist C.F."/>
            <person name="Harrison R.J."/>
        </authorList>
    </citation>
    <scope>NUCLEOTIDE SEQUENCE [LARGE SCALE GENOMIC DNA]</scope>
    <source>
        <strain evidence="1 2">SCRP324</strain>
    </source>
</reference>
<dbReference type="AlphaFoldDB" id="A0A6A3NSA0"/>
<dbReference type="EMBL" id="QXFU01000106">
    <property type="protein sequence ID" value="KAE9044067.1"/>
    <property type="molecule type" value="Genomic_DNA"/>
</dbReference>
<sequence length="37" mass="4009">MGINRVVATGHWPAVEWFLKLYLVASTGGSSPGYLET</sequence>
<organism evidence="1 2">
    <name type="scientific">Phytophthora rubi</name>
    <dbReference type="NCBI Taxonomy" id="129364"/>
    <lineage>
        <taxon>Eukaryota</taxon>
        <taxon>Sar</taxon>
        <taxon>Stramenopiles</taxon>
        <taxon>Oomycota</taxon>
        <taxon>Peronosporomycetes</taxon>
        <taxon>Peronosporales</taxon>
        <taxon>Peronosporaceae</taxon>
        <taxon>Phytophthora</taxon>
    </lineage>
</organism>
<name>A0A6A3NSA0_9STRA</name>
<proteinExistence type="predicted"/>
<evidence type="ECO:0000313" key="2">
    <source>
        <dbReference type="Proteomes" id="UP000435112"/>
    </source>
</evidence>
<protein>
    <submittedName>
        <fullName evidence="1">Uncharacterized protein</fullName>
    </submittedName>
</protein>
<accession>A0A6A3NSA0</accession>
<dbReference type="Proteomes" id="UP000435112">
    <property type="component" value="Unassembled WGS sequence"/>
</dbReference>
<comment type="caution">
    <text evidence="1">The sequence shown here is derived from an EMBL/GenBank/DDBJ whole genome shotgun (WGS) entry which is preliminary data.</text>
</comment>